<name>A0A3F3ICN6_SALER</name>
<evidence type="ECO:0000313" key="1">
    <source>
        <dbReference type="EMBL" id="OEH97265.1"/>
    </source>
</evidence>
<dbReference type="AlphaFoldDB" id="A0A3F3ICN6"/>
<dbReference type="RefSeq" id="WP_021000632.1">
    <property type="nucleotide sequence ID" value="NZ_BCOJ01000142.1"/>
</dbReference>
<dbReference type="Proteomes" id="UP000852880">
    <property type="component" value="Unassembled WGS sequence"/>
</dbReference>
<accession>A0A3F3ICN6</accession>
<sequence length="128" mass="13520">MQETFTHEPDNLVISGAMPAVPVNINVASGVIERGTLLSFVSIDPATNVVTVAAIDLTSANAEEKLPFCIAQHRIDASKKACRGTAWATGVFNSRKVILPAGVKVADVYLACRKVGLFLNDAMPNPVA</sequence>
<gene>
    <name evidence="1" type="ORF">BH006_20805</name>
</gene>
<protein>
    <recommendedName>
        <fullName evidence="2">Head decoration protein</fullName>
    </recommendedName>
</protein>
<dbReference type="EMBL" id="MJEL01000014">
    <property type="protein sequence ID" value="OEH97265.1"/>
    <property type="molecule type" value="Genomic_DNA"/>
</dbReference>
<reference evidence="1" key="1">
    <citation type="submission" date="2016-09" db="EMBL/GenBank/DDBJ databases">
        <title>Whole Genome Sequencing of Salmonella enterica subsp. enterica serovar Nottingham.</title>
        <authorList>
            <person name="Zheng J."/>
            <person name="Wang H."/>
        </authorList>
    </citation>
    <scope>NUCLEOTIDE SEQUENCE [LARGE SCALE GENOMIC DNA]</scope>
    <source>
        <strain evidence="1">CFSAN055411</strain>
    </source>
</reference>
<proteinExistence type="predicted"/>
<evidence type="ECO:0008006" key="2">
    <source>
        <dbReference type="Google" id="ProtNLM"/>
    </source>
</evidence>
<comment type="caution">
    <text evidence="1">The sequence shown here is derived from an EMBL/GenBank/DDBJ whole genome shotgun (WGS) entry which is preliminary data.</text>
</comment>
<organism evidence="1">
    <name type="scientific">Salmonella enterica</name>
    <name type="common">Salmonella choleraesuis</name>
    <dbReference type="NCBI Taxonomy" id="28901"/>
    <lineage>
        <taxon>Bacteria</taxon>
        <taxon>Pseudomonadati</taxon>
        <taxon>Pseudomonadota</taxon>
        <taxon>Gammaproteobacteria</taxon>
        <taxon>Enterobacterales</taxon>
        <taxon>Enterobacteriaceae</taxon>
        <taxon>Salmonella</taxon>
    </lineage>
</organism>